<evidence type="ECO:0000256" key="5">
    <source>
        <dbReference type="ARBA" id="ARBA00023136"/>
    </source>
</evidence>
<feature type="transmembrane region" description="Helical" evidence="6">
    <location>
        <begin position="694"/>
        <end position="713"/>
    </location>
</feature>
<feature type="transmembrane region" description="Helical" evidence="6">
    <location>
        <begin position="799"/>
        <end position="820"/>
    </location>
</feature>
<dbReference type="GO" id="GO:0042910">
    <property type="term" value="F:xenobiotic transmembrane transporter activity"/>
    <property type="evidence" value="ECO:0007669"/>
    <property type="project" value="InterPro"/>
</dbReference>
<evidence type="ECO:0000256" key="4">
    <source>
        <dbReference type="ARBA" id="ARBA00022989"/>
    </source>
</evidence>
<keyword evidence="5 6" id="KW-0472">Membrane</keyword>
<feature type="transmembrane region" description="Helical" evidence="6">
    <location>
        <begin position="655"/>
        <end position="674"/>
    </location>
</feature>
<dbReference type="NCBIfam" id="TIGR00797">
    <property type="entry name" value="matE"/>
    <property type="match status" value="2"/>
</dbReference>
<proteinExistence type="inferred from homology"/>
<feature type="transmembrane region" description="Helical" evidence="6">
    <location>
        <begin position="392"/>
        <end position="409"/>
    </location>
</feature>
<keyword evidence="8" id="KW-1185">Reference proteome</keyword>
<feature type="transmembrane region" description="Helical" evidence="6">
    <location>
        <begin position="95"/>
        <end position="113"/>
    </location>
</feature>
<keyword evidence="4 6" id="KW-1133">Transmembrane helix</keyword>
<reference evidence="7 8" key="1">
    <citation type="submission" date="2019-04" db="EMBL/GenBank/DDBJ databases">
        <title>An improved genome assembly and genetic linkage map for asparagus bean, Vigna unguiculata ssp. sesquipedialis.</title>
        <authorList>
            <person name="Xia Q."/>
            <person name="Zhang R."/>
            <person name="Dong Y."/>
        </authorList>
    </citation>
    <scope>NUCLEOTIDE SEQUENCE [LARGE SCALE GENOMIC DNA]</scope>
    <source>
        <tissue evidence="7">Leaf</tissue>
    </source>
</reference>
<sequence length="845" mass="92515">MATWKETVEEAKKQLWLAGPMVFVCVFQYSLQMISLMFVGHLDEVLLAGASLAASFVNVTGFSVLIGMSSALDTFCGQSYGAKQYDMVGIHMQRGIVVTMVATIPMSIIWAYLRPILVVLHQDKRIAAHAELYARYLIPSLSANALLRCFVKFLQTQIIVLPMVLASGFTTLTHVLLSWLFILKLRLGIKGAAIAFCISNWLNTVLLALYIRLSSSCKTTWTGFSRKSLHDIPQFLRLAFPSTLMACLETWTFELMVLLSGALTNPTLQTSVLSICFQTAGLFWMIPFGVGAAASTRISNELGAGCPKSAFLAVKVTLLVSFIIGALEFTLLILTRNFWGRIFSNVPEVVTYVESMTPILASCVFEDSIQTAFSGIARGCGWQKLGAFVNLGSYYVVGVPFSIILAFVLHMKGVANKAAIRVKGHLNELFLASVSLSTSIVNAFGFNVMMGLSSALDTFCGQAYGAKQYQMVGVHTQGAMVVLILVSIPVSIMWVFLEPILILLHQNKEVAALAQLYARYLIPSLSANALLRCITKFLQTQNIVFPMVLATGLTSLLHILLCWLFIQKLDYGIKGSAIAICISNWFNTIILALYIRFSPSCKQTWTGFSKQSLHNIPKFLRLALPSAVMVCLESWTFEIIVILSGALPNAKLQTSVLSICLNTSGIFWMIPFGVSAAGSTRISNELGADRPKAAYLAVKVTMFLTFLVGLVEFSVLMSLWKVWGRAFTNVHEVLTYLISMMPIVASSTIVDSIQTGFQGVARGCGWQKIGALINLGCNYLLGVPFSVVSAFVFHMKGQGLFLGIVLALTAQVVCFLLVTLRANWEKEAKRAIARVGGNGVQVEEH</sequence>
<evidence type="ECO:0000256" key="1">
    <source>
        <dbReference type="ARBA" id="ARBA00004141"/>
    </source>
</evidence>
<feature type="transmembrane region" description="Helical" evidence="6">
    <location>
        <begin position="771"/>
        <end position="793"/>
    </location>
</feature>
<dbReference type="PANTHER" id="PTHR11206">
    <property type="entry name" value="MULTIDRUG RESISTANCE PROTEIN"/>
    <property type="match status" value="1"/>
</dbReference>
<feature type="transmembrane region" description="Helical" evidence="6">
    <location>
        <begin position="429"/>
        <end position="449"/>
    </location>
</feature>
<feature type="transmembrane region" description="Helical" evidence="6">
    <location>
        <begin position="234"/>
        <end position="252"/>
    </location>
</feature>
<keyword evidence="3 6" id="KW-0812">Transmembrane</keyword>
<feature type="transmembrane region" description="Helical" evidence="6">
    <location>
        <begin position="478"/>
        <end position="497"/>
    </location>
</feature>
<comment type="similarity">
    <text evidence="2 6">Belongs to the multi antimicrobial extrusion (MATE) (TC 2.A.66.1) family.</text>
</comment>
<dbReference type="GO" id="GO:1990961">
    <property type="term" value="P:xenobiotic detoxification by transmembrane export across the plasma membrane"/>
    <property type="evidence" value="ECO:0007669"/>
    <property type="project" value="InterPro"/>
</dbReference>
<accession>A0A4D6LV17</accession>
<feature type="transmembrane region" description="Helical" evidence="6">
    <location>
        <begin position="133"/>
        <end position="151"/>
    </location>
</feature>
<gene>
    <name evidence="7" type="ORF">DEO72_LG5g333</name>
</gene>
<dbReference type="AlphaFoldDB" id="A0A4D6LV17"/>
<evidence type="ECO:0000313" key="7">
    <source>
        <dbReference type="EMBL" id="QCD92271.1"/>
    </source>
</evidence>
<feature type="transmembrane region" description="Helical" evidence="6">
    <location>
        <begin position="45"/>
        <end position="75"/>
    </location>
</feature>
<dbReference type="Pfam" id="PF01554">
    <property type="entry name" value="MatE"/>
    <property type="match status" value="4"/>
</dbReference>
<evidence type="ECO:0000256" key="6">
    <source>
        <dbReference type="RuleBase" id="RU004914"/>
    </source>
</evidence>
<feature type="transmembrane region" description="Helical" evidence="6">
    <location>
        <begin position="733"/>
        <end position="750"/>
    </location>
</feature>
<dbReference type="EMBL" id="CP039349">
    <property type="protein sequence ID" value="QCD92271.1"/>
    <property type="molecule type" value="Genomic_DNA"/>
</dbReference>
<protein>
    <recommendedName>
        <fullName evidence="6">Protein DETOXIFICATION</fullName>
    </recommendedName>
    <alternativeName>
        <fullName evidence="6">Multidrug and toxic compound extrusion protein</fullName>
    </alternativeName>
</protein>
<evidence type="ECO:0000256" key="2">
    <source>
        <dbReference type="ARBA" id="ARBA00010199"/>
    </source>
</evidence>
<feature type="transmembrane region" description="Helical" evidence="6">
    <location>
        <begin position="543"/>
        <end position="566"/>
    </location>
</feature>
<feature type="transmembrane region" description="Helical" evidence="6">
    <location>
        <begin position="310"/>
        <end position="334"/>
    </location>
</feature>
<dbReference type="Proteomes" id="UP000501690">
    <property type="component" value="Linkage Group LG5"/>
</dbReference>
<dbReference type="InterPro" id="IPR045069">
    <property type="entry name" value="MATE_euk"/>
</dbReference>
<feature type="transmembrane region" description="Helical" evidence="6">
    <location>
        <begin position="193"/>
        <end position="213"/>
    </location>
</feature>
<dbReference type="InterPro" id="IPR002528">
    <property type="entry name" value="MATE_fam"/>
</dbReference>
<name>A0A4D6LV17_VIGUN</name>
<evidence type="ECO:0000256" key="3">
    <source>
        <dbReference type="ARBA" id="ARBA00022692"/>
    </source>
</evidence>
<feature type="transmembrane region" description="Helical" evidence="6">
    <location>
        <begin position="15"/>
        <end position="39"/>
    </location>
</feature>
<comment type="subcellular location">
    <subcellularLocation>
        <location evidence="1">Membrane</location>
        <topology evidence="1">Multi-pass membrane protein</topology>
    </subcellularLocation>
</comment>
<feature type="transmembrane region" description="Helical" evidence="6">
    <location>
        <begin position="572"/>
        <end position="595"/>
    </location>
</feature>
<feature type="transmembrane region" description="Helical" evidence="6">
    <location>
        <begin position="619"/>
        <end position="643"/>
    </location>
</feature>
<dbReference type="GO" id="GO:0016020">
    <property type="term" value="C:membrane"/>
    <property type="evidence" value="ECO:0007669"/>
    <property type="project" value="UniProtKB-SubCell"/>
</dbReference>
<feature type="transmembrane region" description="Helical" evidence="6">
    <location>
        <begin position="158"/>
        <end position="181"/>
    </location>
</feature>
<dbReference type="CDD" id="cd13132">
    <property type="entry name" value="MATE_eukaryotic"/>
    <property type="match status" value="2"/>
</dbReference>
<feature type="transmembrane region" description="Helical" evidence="6">
    <location>
        <begin position="272"/>
        <end position="298"/>
    </location>
</feature>
<dbReference type="GO" id="GO:0015297">
    <property type="term" value="F:antiporter activity"/>
    <property type="evidence" value="ECO:0007669"/>
    <property type="project" value="InterPro"/>
</dbReference>
<organism evidence="7 8">
    <name type="scientific">Vigna unguiculata</name>
    <name type="common">Cowpea</name>
    <dbReference type="NCBI Taxonomy" id="3917"/>
    <lineage>
        <taxon>Eukaryota</taxon>
        <taxon>Viridiplantae</taxon>
        <taxon>Streptophyta</taxon>
        <taxon>Embryophyta</taxon>
        <taxon>Tracheophyta</taxon>
        <taxon>Spermatophyta</taxon>
        <taxon>Magnoliopsida</taxon>
        <taxon>eudicotyledons</taxon>
        <taxon>Gunneridae</taxon>
        <taxon>Pentapetalae</taxon>
        <taxon>rosids</taxon>
        <taxon>fabids</taxon>
        <taxon>Fabales</taxon>
        <taxon>Fabaceae</taxon>
        <taxon>Papilionoideae</taxon>
        <taxon>50 kb inversion clade</taxon>
        <taxon>NPAAA clade</taxon>
        <taxon>indigoferoid/millettioid clade</taxon>
        <taxon>Phaseoleae</taxon>
        <taxon>Vigna</taxon>
    </lineage>
</organism>
<evidence type="ECO:0000313" key="8">
    <source>
        <dbReference type="Proteomes" id="UP000501690"/>
    </source>
</evidence>